<reference evidence="2 3" key="1">
    <citation type="journal article" date="2021" name="DNA Res.">
        <title>Genome analysis of Candida subhashii reveals its hybrid nature and dual mitochondrial genome conformations.</title>
        <authorList>
            <person name="Mixao V."/>
            <person name="Hegedusova E."/>
            <person name="Saus E."/>
            <person name="Pryszcz L.P."/>
            <person name="Cillingova A."/>
            <person name="Nosek J."/>
            <person name="Gabaldon T."/>
        </authorList>
    </citation>
    <scope>NUCLEOTIDE SEQUENCE [LARGE SCALE GENOMIC DNA]</scope>
    <source>
        <strain evidence="2 3">CBS 10753</strain>
    </source>
</reference>
<keyword evidence="3" id="KW-1185">Reference proteome</keyword>
<evidence type="ECO:0000256" key="1">
    <source>
        <dbReference type="SAM" id="MobiDB-lite"/>
    </source>
</evidence>
<gene>
    <name evidence="2" type="ORF">J8A68_002840</name>
</gene>
<dbReference type="RefSeq" id="XP_049263823.1">
    <property type="nucleotide sequence ID" value="XM_049406632.1"/>
</dbReference>
<feature type="region of interest" description="Disordered" evidence="1">
    <location>
        <begin position="1"/>
        <end position="22"/>
    </location>
</feature>
<name>A0A8J5QFM6_9ASCO</name>
<comment type="caution">
    <text evidence="2">The sequence shown here is derived from an EMBL/GenBank/DDBJ whole genome shotgun (WGS) entry which is preliminary data.</text>
</comment>
<sequence length="70" mass="7903">MDAFTTDEGGDNSTIAPLSPPMDYQEQLRRQTIINSIENKDYLLVIASQQNKSVQQVIYELKLKLVTQGC</sequence>
<protein>
    <submittedName>
        <fullName evidence="2">Uncharacterized protein</fullName>
    </submittedName>
</protein>
<dbReference type="AlphaFoldDB" id="A0A8J5QFM6"/>
<dbReference type="GeneID" id="73469641"/>
<dbReference type="OrthoDB" id="4016732at2759"/>
<proteinExistence type="predicted"/>
<evidence type="ECO:0000313" key="3">
    <source>
        <dbReference type="Proteomes" id="UP000694255"/>
    </source>
</evidence>
<accession>A0A8J5QFM6</accession>
<dbReference type="EMBL" id="JAGSYN010000125">
    <property type="protein sequence ID" value="KAG7663591.1"/>
    <property type="molecule type" value="Genomic_DNA"/>
</dbReference>
<dbReference type="Proteomes" id="UP000694255">
    <property type="component" value="Unassembled WGS sequence"/>
</dbReference>
<organism evidence="2 3">
    <name type="scientific">[Candida] subhashii</name>
    <dbReference type="NCBI Taxonomy" id="561895"/>
    <lineage>
        <taxon>Eukaryota</taxon>
        <taxon>Fungi</taxon>
        <taxon>Dikarya</taxon>
        <taxon>Ascomycota</taxon>
        <taxon>Saccharomycotina</taxon>
        <taxon>Pichiomycetes</taxon>
        <taxon>Debaryomycetaceae</taxon>
        <taxon>Spathaspora</taxon>
    </lineage>
</organism>
<evidence type="ECO:0000313" key="2">
    <source>
        <dbReference type="EMBL" id="KAG7663591.1"/>
    </source>
</evidence>